<dbReference type="Proteomes" id="UP001596166">
    <property type="component" value="Unassembled WGS sequence"/>
</dbReference>
<organism evidence="2 3">
    <name type="scientific">Azospirillum himalayense</name>
    <dbReference type="NCBI Taxonomy" id="654847"/>
    <lineage>
        <taxon>Bacteria</taxon>
        <taxon>Pseudomonadati</taxon>
        <taxon>Pseudomonadota</taxon>
        <taxon>Alphaproteobacteria</taxon>
        <taxon>Rhodospirillales</taxon>
        <taxon>Azospirillaceae</taxon>
        <taxon>Azospirillum</taxon>
    </lineage>
</organism>
<dbReference type="InterPro" id="IPR002711">
    <property type="entry name" value="HNH"/>
</dbReference>
<evidence type="ECO:0000259" key="1">
    <source>
        <dbReference type="SMART" id="SM00507"/>
    </source>
</evidence>
<reference evidence="3" key="1">
    <citation type="journal article" date="2019" name="Int. J. Syst. Evol. Microbiol.">
        <title>The Global Catalogue of Microorganisms (GCM) 10K type strain sequencing project: providing services to taxonomists for standard genome sequencing and annotation.</title>
        <authorList>
            <consortium name="The Broad Institute Genomics Platform"/>
            <consortium name="The Broad Institute Genome Sequencing Center for Infectious Disease"/>
            <person name="Wu L."/>
            <person name="Ma J."/>
        </authorList>
    </citation>
    <scope>NUCLEOTIDE SEQUENCE [LARGE SCALE GENOMIC DNA]</scope>
    <source>
        <strain evidence="3">CCUG 58760</strain>
    </source>
</reference>
<keyword evidence="3" id="KW-1185">Reference proteome</keyword>
<name>A0ABW0G0E9_9PROT</name>
<dbReference type="GO" id="GO:0004519">
    <property type="term" value="F:endonuclease activity"/>
    <property type="evidence" value="ECO:0007669"/>
    <property type="project" value="UniProtKB-KW"/>
</dbReference>
<keyword evidence="2" id="KW-0378">Hydrolase</keyword>
<dbReference type="EMBL" id="JBHSLC010000002">
    <property type="protein sequence ID" value="MFC5353567.1"/>
    <property type="molecule type" value="Genomic_DNA"/>
</dbReference>
<sequence length="176" mass="20090">MFKHCVPDDGKRAFIKYFDGLPADQKPPLVTYMGRPMKISGKGLPKLDKEAVKKAKADDIAANGHKKKVRAKRQVPPGPDFYNSREWKELRYKALQKHGARCMCCGATPQDGAVMHVDHIKPRSRFPDLELEFTNCQILCAACNLGKSNKDRTDWRGVWREKATPLDDEYRRIMGM</sequence>
<dbReference type="RefSeq" id="WP_376993393.1">
    <property type="nucleotide sequence ID" value="NZ_JBHSLC010000002.1"/>
</dbReference>
<keyword evidence="2" id="KW-0255">Endonuclease</keyword>
<keyword evidence="2" id="KW-0540">Nuclease</keyword>
<evidence type="ECO:0000313" key="2">
    <source>
        <dbReference type="EMBL" id="MFC5353567.1"/>
    </source>
</evidence>
<evidence type="ECO:0000313" key="3">
    <source>
        <dbReference type="Proteomes" id="UP001596166"/>
    </source>
</evidence>
<dbReference type="Gene3D" id="1.10.30.50">
    <property type="match status" value="1"/>
</dbReference>
<dbReference type="CDD" id="cd00085">
    <property type="entry name" value="HNHc"/>
    <property type="match status" value="1"/>
</dbReference>
<accession>A0ABW0G0E9</accession>
<dbReference type="SMART" id="SM00507">
    <property type="entry name" value="HNHc"/>
    <property type="match status" value="1"/>
</dbReference>
<protein>
    <submittedName>
        <fullName evidence="2">HNH endonuclease</fullName>
    </submittedName>
</protein>
<gene>
    <name evidence="2" type="ORF">ACFPMG_00980</name>
</gene>
<proteinExistence type="predicted"/>
<feature type="domain" description="HNH nuclease" evidence="1">
    <location>
        <begin position="91"/>
        <end position="145"/>
    </location>
</feature>
<dbReference type="InterPro" id="IPR003615">
    <property type="entry name" value="HNH_nuc"/>
</dbReference>
<comment type="caution">
    <text evidence="2">The sequence shown here is derived from an EMBL/GenBank/DDBJ whole genome shotgun (WGS) entry which is preliminary data.</text>
</comment>
<dbReference type="Pfam" id="PF01844">
    <property type="entry name" value="HNH"/>
    <property type="match status" value="1"/>
</dbReference>